<dbReference type="SUPFAM" id="SSF50621">
    <property type="entry name" value="Alanine racemase C-terminal domain-like"/>
    <property type="match status" value="1"/>
</dbReference>
<evidence type="ECO:0000256" key="10">
    <source>
        <dbReference type="PIRSR" id="PIRSR600183-50"/>
    </source>
</evidence>
<dbReference type="KEGG" id="ztr:MYCGRDRAFT_44322"/>
<evidence type="ECO:0000256" key="9">
    <source>
        <dbReference type="ARBA" id="ARBA00049127"/>
    </source>
</evidence>
<dbReference type="EC" id="4.1.1.17" evidence="7"/>
<dbReference type="EMBL" id="CM001201">
    <property type="protein sequence ID" value="EGP86635.1"/>
    <property type="molecule type" value="Genomic_DNA"/>
</dbReference>
<dbReference type="Gene3D" id="3.20.20.10">
    <property type="entry name" value="Alanine racemase"/>
    <property type="match status" value="1"/>
</dbReference>
<name>F9XEJ5_ZYMTI</name>
<evidence type="ECO:0000259" key="11">
    <source>
        <dbReference type="Pfam" id="PF02784"/>
    </source>
</evidence>
<dbReference type="InterPro" id="IPR000183">
    <property type="entry name" value="Orn/DAP/Arg_de-COase"/>
</dbReference>
<evidence type="ECO:0000256" key="3">
    <source>
        <dbReference type="ARBA" id="ARBA00022793"/>
    </source>
</evidence>
<dbReference type="InParanoid" id="F9XEJ5"/>
<dbReference type="InterPro" id="IPR002433">
    <property type="entry name" value="Orn_de-COase"/>
</dbReference>
<evidence type="ECO:0000256" key="6">
    <source>
        <dbReference type="ARBA" id="ARBA00034115"/>
    </source>
</evidence>
<dbReference type="GeneID" id="13401899"/>
<protein>
    <recommendedName>
        <fullName evidence="7">ornithine decarboxylase</fullName>
        <ecNumber evidence="7">4.1.1.17</ecNumber>
    </recommendedName>
</protein>
<dbReference type="GO" id="GO:0004586">
    <property type="term" value="F:ornithine decarboxylase activity"/>
    <property type="evidence" value="ECO:0007669"/>
    <property type="project" value="UniProtKB-EC"/>
</dbReference>
<reference evidence="12 13" key="1">
    <citation type="journal article" date="2011" name="PLoS Genet.">
        <title>Finished genome of the fungal wheat pathogen Mycosphaerella graminicola reveals dispensome structure, chromosome plasticity, and stealth pathogenesis.</title>
        <authorList>
            <person name="Goodwin S.B."/>
            <person name="Ben M'barek S."/>
            <person name="Dhillon B."/>
            <person name="Wittenberg A.H.J."/>
            <person name="Crane C.F."/>
            <person name="Hane J.K."/>
            <person name="Foster A.J."/>
            <person name="Van der Lee T.A.J."/>
            <person name="Grimwood J."/>
            <person name="Aerts A."/>
            <person name="Antoniw J."/>
            <person name="Bailey A."/>
            <person name="Bluhm B."/>
            <person name="Bowler J."/>
            <person name="Bristow J."/>
            <person name="van der Burgt A."/>
            <person name="Canto-Canche B."/>
            <person name="Churchill A.C.L."/>
            <person name="Conde-Ferraez L."/>
            <person name="Cools H.J."/>
            <person name="Coutinho P.M."/>
            <person name="Csukai M."/>
            <person name="Dehal P."/>
            <person name="De Wit P."/>
            <person name="Donzelli B."/>
            <person name="van de Geest H.C."/>
            <person name="van Ham R.C.H.J."/>
            <person name="Hammond-Kosack K.E."/>
            <person name="Henrissat B."/>
            <person name="Kilian A."/>
            <person name="Kobayashi A.K."/>
            <person name="Koopmann E."/>
            <person name="Kourmpetis Y."/>
            <person name="Kuzniar A."/>
            <person name="Lindquist E."/>
            <person name="Lombard V."/>
            <person name="Maliepaard C."/>
            <person name="Martins N."/>
            <person name="Mehrabi R."/>
            <person name="Nap J.P.H."/>
            <person name="Ponomarenko A."/>
            <person name="Rudd J.J."/>
            <person name="Salamov A."/>
            <person name="Schmutz J."/>
            <person name="Schouten H.J."/>
            <person name="Shapiro H."/>
            <person name="Stergiopoulos I."/>
            <person name="Torriani S.F.F."/>
            <person name="Tu H."/>
            <person name="de Vries R.P."/>
            <person name="Waalwijk C."/>
            <person name="Ware S.B."/>
            <person name="Wiebenga A."/>
            <person name="Zwiers L.-H."/>
            <person name="Oliver R.P."/>
            <person name="Grigoriev I.V."/>
            <person name="Kema G.H.J."/>
        </authorList>
    </citation>
    <scope>NUCLEOTIDE SEQUENCE [LARGE SCALE GENOMIC DNA]</scope>
    <source>
        <strain evidence="13">CBS 115943 / IPO323</strain>
    </source>
</reference>
<dbReference type="PROSITE" id="PS00878">
    <property type="entry name" value="ODR_DC_2_1"/>
    <property type="match status" value="1"/>
</dbReference>
<dbReference type="Gene3D" id="2.40.37.10">
    <property type="entry name" value="Lyase, Ornithine Decarboxylase, Chain A, domain 1"/>
    <property type="match status" value="1"/>
</dbReference>
<dbReference type="AlphaFoldDB" id="F9XEJ5"/>
<dbReference type="GO" id="GO:0015940">
    <property type="term" value="P:pantothenate biosynthetic process"/>
    <property type="evidence" value="ECO:0007669"/>
    <property type="project" value="EnsemblFungi"/>
</dbReference>
<keyword evidence="5" id="KW-0456">Lyase</keyword>
<dbReference type="Proteomes" id="UP000008062">
    <property type="component" value="Chromosome 6"/>
</dbReference>
<feature type="active site" description="Proton donor" evidence="10">
    <location>
        <position position="336"/>
    </location>
</feature>
<dbReference type="SUPFAM" id="SSF51419">
    <property type="entry name" value="PLP-binding barrel"/>
    <property type="match status" value="1"/>
</dbReference>
<evidence type="ECO:0000256" key="7">
    <source>
        <dbReference type="ARBA" id="ARBA00034138"/>
    </source>
</evidence>
<evidence type="ECO:0000256" key="8">
    <source>
        <dbReference type="ARBA" id="ARBA00046672"/>
    </source>
</evidence>
<evidence type="ECO:0000256" key="4">
    <source>
        <dbReference type="ARBA" id="ARBA00022898"/>
    </source>
</evidence>
<dbReference type="PRINTS" id="PR01182">
    <property type="entry name" value="ORNDCRBXLASE"/>
</dbReference>
<dbReference type="PRINTS" id="PR01179">
    <property type="entry name" value="ODADCRBXLASE"/>
</dbReference>
<dbReference type="InterPro" id="IPR022653">
    <property type="entry name" value="De-COase2_pyr-phos_BS"/>
</dbReference>
<organism evidence="12 13">
    <name type="scientific">Zymoseptoria tritici (strain CBS 115943 / IPO323)</name>
    <name type="common">Speckled leaf blotch fungus</name>
    <name type="synonym">Septoria tritici</name>
    <dbReference type="NCBI Taxonomy" id="336722"/>
    <lineage>
        <taxon>Eukaryota</taxon>
        <taxon>Fungi</taxon>
        <taxon>Dikarya</taxon>
        <taxon>Ascomycota</taxon>
        <taxon>Pezizomycotina</taxon>
        <taxon>Dothideomycetes</taxon>
        <taxon>Dothideomycetidae</taxon>
        <taxon>Mycosphaerellales</taxon>
        <taxon>Mycosphaerellaceae</taxon>
        <taxon>Zymoseptoria</taxon>
    </lineage>
</organism>
<comment type="subunit">
    <text evidence="8">Homodimer. Only the dimer is catalytically active, as the active sites are constructed of residues from both monomers.</text>
</comment>
<keyword evidence="4 10" id="KW-0663">Pyridoxal phosphate</keyword>
<dbReference type="InterPro" id="IPR009006">
    <property type="entry name" value="Ala_racemase/Decarboxylase_C"/>
</dbReference>
<comment type="cofactor">
    <cofactor evidence="1 10">
        <name>pyridoxal 5'-phosphate</name>
        <dbReference type="ChEBI" id="CHEBI:597326"/>
    </cofactor>
</comment>
<dbReference type="FunFam" id="3.20.20.10:FF:000005">
    <property type="entry name" value="Ornithine decarboxylase"/>
    <property type="match status" value="1"/>
</dbReference>
<gene>
    <name evidence="12" type="ORF">MYCGRDRAFT_44322</name>
</gene>
<dbReference type="HOGENOM" id="CLU_026444_1_2_1"/>
<dbReference type="OrthoDB" id="5034579at2759"/>
<dbReference type="RefSeq" id="XP_003851659.1">
    <property type="nucleotide sequence ID" value="XM_003851611.1"/>
</dbReference>
<dbReference type="GO" id="GO:0033387">
    <property type="term" value="P:putrescine biosynthetic process from arginine, via ornithine"/>
    <property type="evidence" value="ECO:0007669"/>
    <property type="project" value="TreeGrafter"/>
</dbReference>
<dbReference type="InterPro" id="IPR022644">
    <property type="entry name" value="De-COase2_N"/>
</dbReference>
<feature type="domain" description="Orn/DAP/Arg decarboxylase 2 N-terminal" evidence="11">
    <location>
        <begin position="25"/>
        <end position="255"/>
    </location>
</feature>
<proteinExistence type="inferred from homology"/>
<keyword evidence="3" id="KW-0210">Decarboxylase</keyword>
<accession>F9XEJ5</accession>
<evidence type="ECO:0000313" key="13">
    <source>
        <dbReference type="Proteomes" id="UP000008062"/>
    </source>
</evidence>
<evidence type="ECO:0000256" key="5">
    <source>
        <dbReference type="ARBA" id="ARBA00023239"/>
    </source>
</evidence>
<feature type="modified residue" description="N6-(pyridoxal phosphate)lysine" evidence="10">
    <location>
        <position position="48"/>
    </location>
</feature>
<comment type="catalytic activity">
    <reaction evidence="9">
        <text>L-ornithine + H(+) = putrescine + CO2</text>
        <dbReference type="Rhea" id="RHEA:22964"/>
        <dbReference type="ChEBI" id="CHEBI:15378"/>
        <dbReference type="ChEBI" id="CHEBI:16526"/>
        <dbReference type="ChEBI" id="CHEBI:46911"/>
        <dbReference type="ChEBI" id="CHEBI:326268"/>
        <dbReference type="EC" id="4.1.1.17"/>
    </reaction>
</comment>
<dbReference type="Pfam" id="PF02784">
    <property type="entry name" value="Orn_Arg_deC_N"/>
    <property type="match status" value="1"/>
</dbReference>
<dbReference type="CDD" id="cd00622">
    <property type="entry name" value="PLPDE_III_ODC"/>
    <property type="match status" value="1"/>
</dbReference>
<evidence type="ECO:0000256" key="2">
    <source>
        <dbReference type="ARBA" id="ARBA00008872"/>
    </source>
</evidence>
<keyword evidence="13" id="KW-1185">Reference proteome</keyword>
<dbReference type="STRING" id="336722.F9XEJ5"/>
<comment type="similarity">
    <text evidence="2">Belongs to the Orn/Lys/Arg decarboxylase class-II family.</text>
</comment>
<evidence type="ECO:0000313" key="12">
    <source>
        <dbReference type="EMBL" id="EGP86635.1"/>
    </source>
</evidence>
<dbReference type="OMA" id="MNVIMEK"/>
<dbReference type="eggNOG" id="KOG0622">
    <property type="taxonomic scope" value="Eukaryota"/>
</dbReference>
<sequence length="413" mass="45794">MLDLLSIAADHCLKSEDSFFLADFGRVVKQFELWNTHLPAVRPFYAVKCNPDPNLLGLLAQLGSGFDCASIAEMHLALATGVRSKDIIFANPCKAPSALAFAAREGLTTTTFDNHSELEKIKILMPNARLLLRIYANDPTALVPLGDKFGATRCSVASLLHKAHALGLNVVGISFHVGSGASDLDSLRAAIESARYAWDLAESLHMPMEILDIGGGFQSSSKSFISMATAVKEAIARARFPAHTKLIAEPGRFFAKDAYTLFTQVISLRENDTHEQPCRTSCSWQHMLYQNDGVYKSFMNRIIEKEEFHPILVPVSRTNNVLEEGTHTYSIWGPTCDSTDLISRRAAFPCRVQVGDWLMYENMGAYTLSTATRFNGFSDERRILYVNNLERDDEKQTWNGNSELSGQRLGSSL</sequence>
<evidence type="ECO:0000256" key="1">
    <source>
        <dbReference type="ARBA" id="ARBA00001933"/>
    </source>
</evidence>
<comment type="pathway">
    <text evidence="6">Amine and polyamine biosynthesis; putrescine biosynthesis via L-ornithine pathway; putrescine from L-ornithine: step 1/1.</text>
</comment>
<dbReference type="PANTHER" id="PTHR11482">
    <property type="entry name" value="ARGININE/DIAMINOPIMELATE/ORNITHINE DECARBOXYLASE"/>
    <property type="match status" value="1"/>
</dbReference>
<dbReference type="InterPro" id="IPR029066">
    <property type="entry name" value="PLP-binding_barrel"/>
</dbReference>
<dbReference type="GO" id="GO:0005737">
    <property type="term" value="C:cytoplasm"/>
    <property type="evidence" value="ECO:0007669"/>
    <property type="project" value="TreeGrafter"/>
</dbReference>
<dbReference type="PANTHER" id="PTHR11482:SF6">
    <property type="entry name" value="ORNITHINE DECARBOXYLASE 1-RELATED"/>
    <property type="match status" value="1"/>
</dbReference>